<dbReference type="GO" id="GO:0016787">
    <property type="term" value="F:hydrolase activity"/>
    <property type="evidence" value="ECO:0007669"/>
    <property type="project" value="UniProtKB-KW"/>
</dbReference>
<dbReference type="Gene3D" id="3.40.50.1820">
    <property type="entry name" value="alpha/beta hydrolase"/>
    <property type="match status" value="1"/>
</dbReference>
<protein>
    <recommendedName>
        <fullName evidence="2">Alpha/beta hydrolase fold-3 domain-containing protein</fullName>
    </recommendedName>
</protein>
<dbReference type="InterPro" id="IPR050300">
    <property type="entry name" value="GDXG_lipolytic_enzyme"/>
</dbReference>
<evidence type="ECO:0000256" key="1">
    <source>
        <dbReference type="ARBA" id="ARBA00022801"/>
    </source>
</evidence>
<dbReference type="STRING" id="252740.A0A423VSV1"/>
<gene>
    <name evidence="3" type="ORF">VSDG_05696</name>
</gene>
<dbReference type="OrthoDB" id="408631at2759"/>
<dbReference type="EMBL" id="LJZO01000029">
    <property type="protein sequence ID" value="ROV94153.1"/>
    <property type="molecule type" value="Genomic_DNA"/>
</dbReference>
<dbReference type="SUPFAM" id="SSF53474">
    <property type="entry name" value="alpha/beta-Hydrolases"/>
    <property type="match status" value="1"/>
</dbReference>
<keyword evidence="4" id="KW-1185">Reference proteome</keyword>
<sequence length="353" mass="37957">MADEAPILQKAPPLDPAWLQYEEEASLLAPKPAMDPLQRQGLYAAQCRERNSAMMAVGARDHHLSQGIKTQHTSVPSSLDGFAIPVLQYDLAPEEDGGGGGGGAGETAAAEGAGHAWVVVYYHGGGLLVGEADSEDLSCRRIVRESRLPCVRLYSIGYRLQPLHPASTAVQDSIDALGWVARAHPGSRVLVVGSSSGGELAALATQRAARGSFHGVVLRCPVTSDAFGGAGYVPERLRESHTSAWDRSFETSLLGFMRRGLPRDGLERMPLEALEEDLTGMPKTWIQVCTNDVLYSDGVCYAKILANAGIDVRMDVVWGWPHTFWLKAPHLPRALEADKAMLEGIAWIAGLEA</sequence>
<organism evidence="3 4">
    <name type="scientific">Cytospora chrysosperma</name>
    <name type="common">Cytospora canker fungus</name>
    <name type="synonym">Sphaeria chrysosperma</name>
    <dbReference type="NCBI Taxonomy" id="252740"/>
    <lineage>
        <taxon>Eukaryota</taxon>
        <taxon>Fungi</taxon>
        <taxon>Dikarya</taxon>
        <taxon>Ascomycota</taxon>
        <taxon>Pezizomycotina</taxon>
        <taxon>Sordariomycetes</taxon>
        <taxon>Sordariomycetidae</taxon>
        <taxon>Diaporthales</taxon>
        <taxon>Cytosporaceae</taxon>
        <taxon>Cytospora</taxon>
    </lineage>
</organism>
<evidence type="ECO:0000259" key="2">
    <source>
        <dbReference type="Pfam" id="PF07859"/>
    </source>
</evidence>
<reference evidence="3 4" key="1">
    <citation type="submission" date="2015-09" db="EMBL/GenBank/DDBJ databases">
        <title>Host preference determinants of Valsa canker pathogens revealed by comparative genomics.</title>
        <authorList>
            <person name="Yin Z."/>
            <person name="Huang L."/>
        </authorList>
    </citation>
    <scope>NUCLEOTIDE SEQUENCE [LARGE SCALE GENOMIC DNA]</scope>
    <source>
        <strain evidence="3 4">YSFL</strain>
    </source>
</reference>
<dbReference type="InterPro" id="IPR013094">
    <property type="entry name" value="AB_hydrolase_3"/>
</dbReference>
<name>A0A423VSV1_CYTCH</name>
<accession>A0A423VSV1</accession>
<dbReference type="PANTHER" id="PTHR48081:SF8">
    <property type="entry name" value="ALPHA_BETA HYDROLASE FOLD-3 DOMAIN-CONTAINING PROTEIN-RELATED"/>
    <property type="match status" value="1"/>
</dbReference>
<dbReference type="AlphaFoldDB" id="A0A423VSV1"/>
<dbReference type="Pfam" id="PF07859">
    <property type="entry name" value="Abhydrolase_3"/>
    <property type="match status" value="1"/>
</dbReference>
<comment type="caution">
    <text evidence="3">The sequence shown here is derived from an EMBL/GenBank/DDBJ whole genome shotgun (WGS) entry which is preliminary data.</text>
</comment>
<feature type="domain" description="Alpha/beta hydrolase fold-3" evidence="2">
    <location>
        <begin position="119"/>
        <end position="325"/>
    </location>
</feature>
<evidence type="ECO:0000313" key="3">
    <source>
        <dbReference type="EMBL" id="ROV94153.1"/>
    </source>
</evidence>
<keyword evidence="1" id="KW-0378">Hydrolase</keyword>
<dbReference type="InterPro" id="IPR029058">
    <property type="entry name" value="AB_hydrolase_fold"/>
</dbReference>
<dbReference type="Proteomes" id="UP000284375">
    <property type="component" value="Unassembled WGS sequence"/>
</dbReference>
<dbReference type="PANTHER" id="PTHR48081">
    <property type="entry name" value="AB HYDROLASE SUPERFAMILY PROTEIN C4A8.06C"/>
    <property type="match status" value="1"/>
</dbReference>
<proteinExistence type="predicted"/>
<evidence type="ECO:0000313" key="4">
    <source>
        <dbReference type="Proteomes" id="UP000284375"/>
    </source>
</evidence>